<dbReference type="Proteomes" id="UP001141806">
    <property type="component" value="Unassembled WGS sequence"/>
</dbReference>
<evidence type="ECO:0000313" key="3">
    <source>
        <dbReference type="Proteomes" id="UP001141806"/>
    </source>
</evidence>
<reference evidence="2" key="1">
    <citation type="journal article" date="2023" name="Plant J.">
        <title>The genome of the king protea, Protea cynaroides.</title>
        <authorList>
            <person name="Chang J."/>
            <person name="Duong T.A."/>
            <person name="Schoeman C."/>
            <person name="Ma X."/>
            <person name="Roodt D."/>
            <person name="Barker N."/>
            <person name="Li Z."/>
            <person name="Van de Peer Y."/>
            <person name="Mizrachi E."/>
        </authorList>
    </citation>
    <scope>NUCLEOTIDE SEQUENCE</scope>
    <source>
        <tissue evidence="2">Young leaves</tissue>
    </source>
</reference>
<feature type="region of interest" description="Disordered" evidence="1">
    <location>
        <begin position="187"/>
        <end position="212"/>
    </location>
</feature>
<accession>A0A9Q0GSH1</accession>
<proteinExistence type="predicted"/>
<gene>
    <name evidence="2" type="ORF">NE237_030148</name>
</gene>
<sequence>MKSSVDGEMEKVGVGSVLSKSARCDGSTEMVNNSPTVGSLRRDSDGGFDADEGWYARPKGKKDQLWPSDEDHQDPWFLLVLGLGYLRVAEVLGLFFFPVQELPEVFELPIYSATVSLHLPTPIKGTTKTQIIKVPKVQDTNARFSEVCTAMAFKEAVEGAKGQEVEGVEGEVSAETEGFELKCRERKRHYSSEKTAKRKKKKPSEDARQTFS</sequence>
<dbReference type="AlphaFoldDB" id="A0A9Q0GSH1"/>
<feature type="region of interest" description="Disordered" evidence="1">
    <location>
        <begin position="20"/>
        <end position="67"/>
    </location>
</feature>
<name>A0A9Q0GSH1_9MAGN</name>
<protein>
    <submittedName>
        <fullName evidence="2">Uncharacterized protein</fullName>
    </submittedName>
</protein>
<keyword evidence="3" id="KW-1185">Reference proteome</keyword>
<evidence type="ECO:0000256" key="1">
    <source>
        <dbReference type="SAM" id="MobiDB-lite"/>
    </source>
</evidence>
<dbReference type="EMBL" id="JAMYWD010000012">
    <property type="protein sequence ID" value="KAJ4953316.1"/>
    <property type="molecule type" value="Genomic_DNA"/>
</dbReference>
<feature type="compositionally biased region" description="Basic and acidic residues" evidence="1">
    <location>
        <begin position="203"/>
        <end position="212"/>
    </location>
</feature>
<evidence type="ECO:0000313" key="2">
    <source>
        <dbReference type="EMBL" id="KAJ4953316.1"/>
    </source>
</evidence>
<organism evidence="2 3">
    <name type="scientific">Protea cynaroides</name>
    <dbReference type="NCBI Taxonomy" id="273540"/>
    <lineage>
        <taxon>Eukaryota</taxon>
        <taxon>Viridiplantae</taxon>
        <taxon>Streptophyta</taxon>
        <taxon>Embryophyta</taxon>
        <taxon>Tracheophyta</taxon>
        <taxon>Spermatophyta</taxon>
        <taxon>Magnoliopsida</taxon>
        <taxon>Proteales</taxon>
        <taxon>Proteaceae</taxon>
        <taxon>Protea</taxon>
    </lineage>
</organism>
<comment type="caution">
    <text evidence="2">The sequence shown here is derived from an EMBL/GenBank/DDBJ whole genome shotgun (WGS) entry which is preliminary data.</text>
</comment>